<reference evidence="1 2" key="1">
    <citation type="submission" date="2019-01" db="EMBL/GenBank/DDBJ databases">
        <title>Coherence of Microcystis species and biogeography revealed through population genomics.</title>
        <authorList>
            <person name="Perez-Carrascal O.M."/>
            <person name="Terrat Y."/>
            <person name="Giani A."/>
            <person name="Fortin N."/>
            <person name="Tromas N."/>
            <person name="Shapiro B.J."/>
        </authorList>
    </citation>
    <scope>NUCLEOTIDE SEQUENCE [LARGE SCALE GENOMIC DNA]</scope>
    <source>
        <strain evidence="1">Ma_QC_C_20070703_M131</strain>
    </source>
</reference>
<accession>A0A551Y3P2</accession>
<dbReference type="AlphaFoldDB" id="A0A551Y3P2"/>
<proteinExistence type="predicted"/>
<gene>
    <name evidence="1" type="ORF">EWV85_08960</name>
</gene>
<dbReference type="InterPro" id="IPR009057">
    <property type="entry name" value="Homeodomain-like_sf"/>
</dbReference>
<dbReference type="Proteomes" id="UP000316443">
    <property type="component" value="Unassembled WGS sequence"/>
</dbReference>
<dbReference type="InterPro" id="IPR007367">
    <property type="entry name" value="DUF433"/>
</dbReference>
<name>A0A551Y3P2_MICAE</name>
<dbReference type="EMBL" id="SFCA01000095">
    <property type="protein sequence ID" value="TRT55584.1"/>
    <property type="molecule type" value="Genomic_DNA"/>
</dbReference>
<dbReference type="InterPro" id="IPR036388">
    <property type="entry name" value="WH-like_DNA-bd_sf"/>
</dbReference>
<dbReference type="Pfam" id="PF04255">
    <property type="entry name" value="DUF433"/>
    <property type="match status" value="1"/>
</dbReference>
<dbReference type="Gene3D" id="1.10.10.10">
    <property type="entry name" value="Winged helix-like DNA-binding domain superfamily/Winged helix DNA-binding domain"/>
    <property type="match status" value="1"/>
</dbReference>
<organism evidence="1 2">
    <name type="scientific">Microcystis aeruginosa Ma_QC_C_20070703_M131</name>
    <dbReference type="NCBI Taxonomy" id="2486263"/>
    <lineage>
        <taxon>Bacteria</taxon>
        <taxon>Bacillati</taxon>
        <taxon>Cyanobacteriota</taxon>
        <taxon>Cyanophyceae</taxon>
        <taxon>Oscillatoriophycideae</taxon>
        <taxon>Chroococcales</taxon>
        <taxon>Microcystaceae</taxon>
        <taxon>Microcystis</taxon>
    </lineage>
</organism>
<evidence type="ECO:0000313" key="1">
    <source>
        <dbReference type="EMBL" id="TRT55584.1"/>
    </source>
</evidence>
<evidence type="ECO:0000313" key="2">
    <source>
        <dbReference type="Proteomes" id="UP000316443"/>
    </source>
</evidence>
<comment type="caution">
    <text evidence="1">The sequence shown here is derived from an EMBL/GenBank/DDBJ whole genome shotgun (WGS) entry which is preliminary data.</text>
</comment>
<protein>
    <submittedName>
        <fullName evidence="1">DUF433 domain-containing protein</fullName>
    </submittedName>
</protein>
<dbReference type="SUPFAM" id="SSF46689">
    <property type="entry name" value="Homeodomain-like"/>
    <property type="match status" value="1"/>
</dbReference>
<sequence>MATGIDIGEFIVASPDICNARPRIAGTRITIQSLVMDHKMGMSAEAIAREYPQLSLAQIYSALAYYHANKEQIEADIDAYRADCEDWESRYRAGEL</sequence>
<dbReference type="PANTHER" id="PTHR34849">
    <property type="entry name" value="SSL5025 PROTEIN"/>
    <property type="match status" value="1"/>
</dbReference>
<dbReference type="PANTHER" id="PTHR34849:SF1">
    <property type="entry name" value="SLR0770 PROTEIN"/>
    <property type="match status" value="1"/>
</dbReference>